<gene>
    <name evidence="4" type="ORF">SAMN02746066_04629</name>
</gene>
<evidence type="ECO:0000256" key="1">
    <source>
        <dbReference type="SAM" id="MobiDB-lite"/>
    </source>
</evidence>
<dbReference type="GO" id="GO:0004549">
    <property type="term" value="F:tRNA-specific ribonuclease activity"/>
    <property type="evidence" value="ECO:0007669"/>
    <property type="project" value="InterPro"/>
</dbReference>
<keyword evidence="2" id="KW-0812">Transmembrane</keyword>
<dbReference type="InterPro" id="IPR040559">
    <property type="entry name" value="CdiA_C"/>
</dbReference>
<evidence type="ECO:0000313" key="4">
    <source>
        <dbReference type="EMBL" id="SHN05384.1"/>
    </source>
</evidence>
<reference evidence="4 5" key="1">
    <citation type="submission" date="2016-11" db="EMBL/GenBank/DDBJ databases">
        <authorList>
            <person name="Jaros S."/>
            <person name="Januszkiewicz K."/>
            <person name="Wedrychowicz H."/>
        </authorList>
    </citation>
    <scope>NUCLEOTIDE SEQUENCE [LARGE SCALE GENOMIC DNA]</scope>
    <source>
        <strain evidence="4 5">DSM 15930</strain>
    </source>
</reference>
<keyword evidence="5" id="KW-1185">Reference proteome</keyword>
<feature type="transmembrane region" description="Helical" evidence="2">
    <location>
        <begin position="140"/>
        <end position="161"/>
    </location>
</feature>
<feature type="transmembrane region" description="Helical" evidence="2">
    <location>
        <begin position="22"/>
        <end position="44"/>
    </location>
</feature>
<proteinExistence type="predicted"/>
<dbReference type="AlphaFoldDB" id="A0A1M7NNB6"/>
<dbReference type="Pfam" id="PF18451">
    <property type="entry name" value="CdiA_C"/>
    <property type="match status" value="1"/>
</dbReference>
<keyword evidence="2" id="KW-0472">Membrane</keyword>
<evidence type="ECO:0000313" key="5">
    <source>
        <dbReference type="Proteomes" id="UP000184038"/>
    </source>
</evidence>
<dbReference type="CDD" id="cd13442">
    <property type="entry name" value="CDI_toxin_Bp1026b-like"/>
    <property type="match status" value="1"/>
</dbReference>
<dbReference type="Gene3D" id="3.40.1350.120">
    <property type="match status" value="1"/>
</dbReference>
<dbReference type="Proteomes" id="UP000184038">
    <property type="component" value="Unassembled WGS sequence"/>
</dbReference>
<name>A0A1M7NNB6_9FIRM</name>
<sequence>MGKVQRWLQESRRWCKEYWKEAVTRALVIVAIVVLVLCPAGTLLAALAETILVGVALGGALGGIISAITGGSFWEGFNEGAFYGAIGFGMSFVFTGAVRPVEMTLKQMLLIGGISGIGSILLGDLGDIVIKGVKMSLKEIVIDVVVAGVTGVVFAGIAYGLSKAFKALKLKIINKGGSSSKVKPTDEMGSSPKGKYETPDVNDPRPITRQNETADLLASQGYDTEMLPYKKTGNGYGNKKTSNPDFMIEGKVFDCYSPDTGNARNIRSTISGKTEKQCNNIILNLDDCPISIDEILQAIKKEPIDGLEVLMYVKDGKVYHVLP</sequence>
<feature type="transmembrane region" description="Helical" evidence="2">
    <location>
        <begin position="80"/>
        <end position="101"/>
    </location>
</feature>
<accession>A0A1M7NNB6</accession>
<organism evidence="4 5">
    <name type="scientific">Anaerosporobacter mobilis DSM 15930</name>
    <dbReference type="NCBI Taxonomy" id="1120996"/>
    <lineage>
        <taxon>Bacteria</taxon>
        <taxon>Bacillati</taxon>
        <taxon>Bacillota</taxon>
        <taxon>Clostridia</taxon>
        <taxon>Lachnospirales</taxon>
        <taxon>Lachnospiraceae</taxon>
        <taxon>Anaerosporobacter</taxon>
    </lineage>
</organism>
<feature type="transmembrane region" description="Helical" evidence="2">
    <location>
        <begin position="51"/>
        <end position="74"/>
    </location>
</feature>
<dbReference type="STRING" id="1120996.SAMN02746066_04629"/>
<keyword evidence="2" id="KW-1133">Transmembrane helix</keyword>
<evidence type="ECO:0000259" key="3">
    <source>
        <dbReference type="Pfam" id="PF18451"/>
    </source>
</evidence>
<feature type="domain" description="tRNA nuclease CdiA C-terminal" evidence="3">
    <location>
        <begin position="243"/>
        <end position="318"/>
    </location>
</feature>
<dbReference type="InterPro" id="IPR033806">
    <property type="entry name" value="CDI_toxin_Bp1026b-like"/>
</dbReference>
<dbReference type="RefSeq" id="WP_207650266.1">
    <property type="nucleotide sequence ID" value="NZ_FRCP01000036.1"/>
</dbReference>
<dbReference type="EMBL" id="FRCP01000036">
    <property type="protein sequence ID" value="SHN05384.1"/>
    <property type="molecule type" value="Genomic_DNA"/>
</dbReference>
<feature type="transmembrane region" description="Helical" evidence="2">
    <location>
        <begin position="108"/>
        <end position="128"/>
    </location>
</feature>
<evidence type="ECO:0000256" key="2">
    <source>
        <dbReference type="SAM" id="Phobius"/>
    </source>
</evidence>
<feature type="region of interest" description="Disordered" evidence="1">
    <location>
        <begin position="178"/>
        <end position="208"/>
    </location>
</feature>
<protein>
    <recommendedName>
        <fullName evidence="3">tRNA nuclease CdiA C-terminal domain-containing protein</fullName>
    </recommendedName>
</protein>